<accession>A0A7Y7ISZ1</accession>
<proteinExistence type="predicted"/>
<dbReference type="SUPFAM" id="SSF47413">
    <property type="entry name" value="lambda repressor-like DNA-binding domains"/>
    <property type="match status" value="1"/>
</dbReference>
<evidence type="ECO:0000313" key="4">
    <source>
        <dbReference type="Proteomes" id="UP000534870"/>
    </source>
</evidence>
<dbReference type="InterPro" id="IPR050807">
    <property type="entry name" value="TransReg_Diox_bact_type"/>
</dbReference>
<dbReference type="Proteomes" id="UP000534870">
    <property type="component" value="Unassembled WGS sequence"/>
</dbReference>
<dbReference type="Gene3D" id="1.10.260.40">
    <property type="entry name" value="lambda repressor-like DNA-binding domains"/>
    <property type="match status" value="1"/>
</dbReference>
<name>A0A7Y7ISZ1_9PROT</name>
<organism evidence="3 4">
    <name type="scientific">Nguyenibacter vanlangensis</name>
    <dbReference type="NCBI Taxonomy" id="1216886"/>
    <lineage>
        <taxon>Bacteria</taxon>
        <taxon>Pseudomonadati</taxon>
        <taxon>Pseudomonadota</taxon>
        <taxon>Alphaproteobacteria</taxon>
        <taxon>Acetobacterales</taxon>
        <taxon>Acetobacteraceae</taxon>
        <taxon>Nguyenibacter</taxon>
    </lineage>
</organism>
<dbReference type="InterPro" id="IPR001387">
    <property type="entry name" value="Cro/C1-type_HTH"/>
</dbReference>
<comment type="caution">
    <text evidence="3">The sequence shown here is derived from an EMBL/GenBank/DDBJ whole genome shotgun (WGS) entry which is preliminary data.</text>
</comment>
<dbReference type="CDD" id="cd00093">
    <property type="entry name" value="HTH_XRE"/>
    <property type="match status" value="1"/>
</dbReference>
<protein>
    <submittedName>
        <fullName evidence="3">Helix-turn-helix transcriptional regulator</fullName>
    </submittedName>
</protein>
<feature type="domain" description="HTH cro/C1-type" evidence="2">
    <location>
        <begin position="7"/>
        <end position="61"/>
    </location>
</feature>
<reference evidence="3 4" key="1">
    <citation type="submission" date="2020-06" db="EMBL/GenBank/DDBJ databases">
        <title>Description of novel acetic acid bacteria.</title>
        <authorList>
            <person name="Sombolestani A."/>
        </authorList>
    </citation>
    <scope>NUCLEOTIDE SEQUENCE [LARGE SCALE GENOMIC DNA]</scope>
    <source>
        <strain evidence="3 4">LMG 31431</strain>
    </source>
</reference>
<dbReference type="RefSeq" id="WP_176638536.1">
    <property type="nucleotide sequence ID" value="NZ_JABXXP010000003.1"/>
</dbReference>
<keyword evidence="1" id="KW-0238">DNA-binding</keyword>
<dbReference type="GO" id="GO:0003700">
    <property type="term" value="F:DNA-binding transcription factor activity"/>
    <property type="evidence" value="ECO:0007669"/>
    <property type="project" value="TreeGrafter"/>
</dbReference>
<dbReference type="EMBL" id="JABXXP010000003">
    <property type="protein sequence ID" value="NVN09738.1"/>
    <property type="molecule type" value="Genomic_DNA"/>
</dbReference>
<dbReference type="PANTHER" id="PTHR46797:SF1">
    <property type="entry name" value="METHYLPHOSPHONATE SYNTHASE"/>
    <property type="match status" value="1"/>
</dbReference>
<evidence type="ECO:0000259" key="2">
    <source>
        <dbReference type="PROSITE" id="PS50943"/>
    </source>
</evidence>
<dbReference type="AlphaFoldDB" id="A0A7Y7ISZ1"/>
<evidence type="ECO:0000313" key="3">
    <source>
        <dbReference type="EMBL" id="NVN09738.1"/>
    </source>
</evidence>
<evidence type="ECO:0000256" key="1">
    <source>
        <dbReference type="ARBA" id="ARBA00023125"/>
    </source>
</evidence>
<dbReference type="SMART" id="SM00530">
    <property type="entry name" value="HTH_XRE"/>
    <property type="match status" value="1"/>
</dbReference>
<sequence length="253" mass="29183">MIKTNNIRAIRMARGLSQARLAEIIGTSQPQIDRLEKGERRLSVEWLEKISTALDVYIGSLIQVSDPDENQIQSFNDIAGKSINIEVRKAIQSASSMEFDIINDVAVSVNCPPGLMKIYNNSETNIKKNVVAFRIPNDSLHPRWKRSEIAYLSINNDLKNRSNEEFINENETGHYAIKLEEGSYILTKILGKNGKKFRLYYLDSRSGQKEFFIKEEDVNSIYKIFEWEELLYGWKMETLYYRIADLVGSKNTK</sequence>
<dbReference type="Pfam" id="PF01381">
    <property type="entry name" value="HTH_3"/>
    <property type="match status" value="1"/>
</dbReference>
<dbReference type="GO" id="GO:0003677">
    <property type="term" value="F:DNA binding"/>
    <property type="evidence" value="ECO:0007669"/>
    <property type="project" value="UniProtKB-KW"/>
</dbReference>
<dbReference type="PROSITE" id="PS50943">
    <property type="entry name" value="HTH_CROC1"/>
    <property type="match status" value="1"/>
</dbReference>
<dbReference type="PANTHER" id="PTHR46797">
    <property type="entry name" value="HTH-TYPE TRANSCRIPTIONAL REGULATOR"/>
    <property type="match status" value="1"/>
</dbReference>
<dbReference type="GO" id="GO:0005829">
    <property type="term" value="C:cytosol"/>
    <property type="evidence" value="ECO:0007669"/>
    <property type="project" value="TreeGrafter"/>
</dbReference>
<gene>
    <name evidence="3" type="ORF">HUK84_00990</name>
</gene>
<dbReference type="InterPro" id="IPR010982">
    <property type="entry name" value="Lambda_DNA-bd_dom_sf"/>
</dbReference>